<evidence type="ECO:0000313" key="3">
    <source>
        <dbReference type="EMBL" id="RGE69503.1"/>
    </source>
</evidence>
<feature type="domain" description="SGNH hydrolase-type esterase" evidence="1">
    <location>
        <begin position="12"/>
        <end position="200"/>
    </location>
</feature>
<dbReference type="EMBL" id="QVLV01000030">
    <property type="protein sequence ID" value="RGE56119.1"/>
    <property type="molecule type" value="Genomic_DNA"/>
</dbReference>
<evidence type="ECO:0000313" key="2">
    <source>
        <dbReference type="EMBL" id="RGE56119.1"/>
    </source>
</evidence>
<dbReference type="Pfam" id="PF13472">
    <property type="entry name" value="Lipase_GDSL_2"/>
    <property type="match status" value="1"/>
</dbReference>
<evidence type="ECO:0000259" key="1">
    <source>
        <dbReference type="Pfam" id="PF13472"/>
    </source>
</evidence>
<dbReference type="Proteomes" id="UP000260812">
    <property type="component" value="Unassembled WGS sequence"/>
</dbReference>
<reference evidence="3 5" key="1">
    <citation type="submission" date="2018-08" db="EMBL/GenBank/DDBJ databases">
        <title>A genome reference for cultivated species of the human gut microbiota.</title>
        <authorList>
            <person name="Zou Y."/>
            <person name="Xue W."/>
            <person name="Luo G."/>
        </authorList>
    </citation>
    <scope>NUCLEOTIDE SEQUENCE [LARGE SCALE GENOMIC DNA]</scope>
    <source>
        <strain evidence="3 5">AF26-4BH</strain>
        <strain evidence="2">TF05-5AC</strain>
    </source>
</reference>
<dbReference type="EMBL" id="QVLU01000016">
    <property type="protein sequence ID" value="RGE69503.1"/>
    <property type="molecule type" value="Genomic_DNA"/>
</dbReference>
<dbReference type="Gene3D" id="3.40.50.1110">
    <property type="entry name" value="SGNH hydrolase"/>
    <property type="match status" value="1"/>
</dbReference>
<protein>
    <submittedName>
        <fullName evidence="3">Lipolytic enzyme, G-D-S-L</fullName>
    </submittedName>
</protein>
<dbReference type="AlphaFoldDB" id="A0A3E3IR28"/>
<proteinExistence type="predicted"/>
<name>A0A3E3IR28_9FIRM</name>
<gene>
    <name evidence="3" type="ORF">DWY69_17705</name>
    <name evidence="2" type="ORF">DXC51_25970</name>
</gene>
<keyword evidence="4" id="KW-1185">Reference proteome</keyword>
<dbReference type="InterPro" id="IPR036514">
    <property type="entry name" value="SGNH_hydro_sf"/>
</dbReference>
<evidence type="ECO:0000313" key="5">
    <source>
        <dbReference type="Proteomes" id="UP000261166"/>
    </source>
</evidence>
<dbReference type="SUPFAM" id="SSF52266">
    <property type="entry name" value="SGNH hydrolase"/>
    <property type="match status" value="1"/>
</dbReference>
<dbReference type="InterPro" id="IPR013830">
    <property type="entry name" value="SGNH_hydro"/>
</dbReference>
<comment type="caution">
    <text evidence="3">The sequence shown here is derived from an EMBL/GenBank/DDBJ whole genome shotgun (WGS) entry which is preliminary data.</text>
</comment>
<evidence type="ECO:0000313" key="4">
    <source>
        <dbReference type="Proteomes" id="UP000260812"/>
    </source>
</evidence>
<accession>A0A3E3IR28</accession>
<dbReference type="Proteomes" id="UP000261166">
    <property type="component" value="Unassembled WGS sequence"/>
</dbReference>
<dbReference type="OrthoDB" id="164654at2"/>
<organism evidence="3 5">
    <name type="scientific">Eisenbergiella massiliensis</name>
    <dbReference type="NCBI Taxonomy" id="1720294"/>
    <lineage>
        <taxon>Bacteria</taxon>
        <taxon>Bacillati</taxon>
        <taxon>Bacillota</taxon>
        <taxon>Clostridia</taxon>
        <taxon>Lachnospirales</taxon>
        <taxon>Lachnospiraceae</taxon>
        <taxon>Eisenbergiella</taxon>
    </lineage>
</organism>
<dbReference type="CDD" id="cd01839">
    <property type="entry name" value="SGNH_arylesterase_like"/>
    <property type="match status" value="1"/>
</dbReference>
<sequence>MQEGKMKKTIVAFGDSNTHGYCSQTGGRFSEEERWTCLLEQYLGNEYRVMEEGLSGRTTVFDDPLFEGLNGLSAITQCLLTHEPVDLLIIMLGTNDTKARFCCNAENIAKGLERLAGKAMSTTGAFRSGPRLLLIAPAPIEEGYASTSAANEMGPGCVEKSRQLAFWYEDLAKRIGCSFLDAGAIDGIRMHPNDYMHLDKKSHELLARALAELIPSII</sequence>